<dbReference type="GO" id="GO:0046872">
    <property type="term" value="F:metal ion binding"/>
    <property type="evidence" value="ECO:0007669"/>
    <property type="project" value="UniProtKB-KW"/>
</dbReference>
<dbReference type="InterPro" id="IPR001261">
    <property type="entry name" value="ArgE/DapE_CS"/>
</dbReference>
<gene>
    <name evidence="5" type="ORF">ENG63_01415</name>
</gene>
<dbReference type="PANTHER" id="PTHR42994">
    <property type="entry name" value="PEPTIDASE T"/>
    <property type="match status" value="1"/>
</dbReference>
<keyword evidence="2" id="KW-0479">Metal-binding</keyword>
<name>A0A7C0Y4J4_DESA2</name>
<dbReference type="InterPro" id="IPR007484">
    <property type="entry name" value="Peptidase_M28"/>
</dbReference>
<dbReference type="Proteomes" id="UP000886289">
    <property type="component" value="Unassembled WGS sequence"/>
</dbReference>
<organism evidence="5">
    <name type="scientific">Desulfofervidus auxilii</name>
    <dbReference type="NCBI Taxonomy" id="1621989"/>
    <lineage>
        <taxon>Bacteria</taxon>
        <taxon>Pseudomonadati</taxon>
        <taxon>Thermodesulfobacteriota</taxon>
        <taxon>Candidatus Desulfofervidia</taxon>
        <taxon>Candidatus Desulfofervidales</taxon>
        <taxon>Candidatus Desulfofervidaceae</taxon>
        <taxon>Candidatus Desulfofervidus</taxon>
    </lineage>
</organism>
<dbReference type="SUPFAM" id="SSF53187">
    <property type="entry name" value="Zn-dependent exopeptidases"/>
    <property type="match status" value="1"/>
</dbReference>
<evidence type="ECO:0000256" key="2">
    <source>
        <dbReference type="ARBA" id="ARBA00022723"/>
    </source>
</evidence>
<dbReference type="Gene3D" id="3.40.630.10">
    <property type="entry name" value="Zn peptidases"/>
    <property type="match status" value="1"/>
</dbReference>
<accession>A0A7C0Y4J4</accession>
<keyword evidence="3" id="KW-0378">Hydrolase</keyword>
<proteinExistence type="predicted"/>
<dbReference type="EMBL" id="DRBS01000057">
    <property type="protein sequence ID" value="HDD43509.1"/>
    <property type="molecule type" value="Genomic_DNA"/>
</dbReference>
<protein>
    <submittedName>
        <fullName evidence="5">M20/M25/M40 family metallo-hydrolase</fullName>
    </submittedName>
</protein>
<comment type="caution">
    <text evidence="5">The sequence shown here is derived from an EMBL/GenBank/DDBJ whole genome shotgun (WGS) entry which is preliminary data.</text>
</comment>
<dbReference type="Pfam" id="PF04389">
    <property type="entry name" value="Peptidase_M28"/>
    <property type="match status" value="1"/>
</dbReference>
<feature type="domain" description="Peptidase M28" evidence="4">
    <location>
        <begin position="63"/>
        <end position="150"/>
    </location>
</feature>
<dbReference type="PANTHER" id="PTHR42994:SF2">
    <property type="entry name" value="PEPTIDASE"/>
    <property type="match status" value="1"/>
</dbReference>
<evidence type="ECO:0000256" key="3">
    <source>
        <dbReference type="ARBA" id="ARBA00022801"/>
    </source>
</evidence>
<evidence type="ECO:0000313" key="5">
    <source>
        <dbReference type="EMBL" id="HDD43509.1"/>
    </source>
</evidence>
<feature type="non-terminal residue" evidence="5">
    <location>
        <position position="178"/>
    </location>
</feature>
<reference evidence="5" key="1">
    <citation type="journal article" date="2020" name="mSystems">
        <title>Genome- and Community-Level Interaction Insights into Carbon Utilization and Element Cycling Functions of Hydrothermarchaeota in Hydrothermal Sediment.</title>
        <authorList>
            <person name="Zhou Z."/>
            <person name="Liu Y."/>
            <person name="Xu W."/>
            <person name="Pan J."/>
            <person name="Luo Z.H."/>
            <person name="Li M."/>
        </authorList>
    </citation>
    <scope>NUCLEOTIDE SEQUENCE [LARGE SCALE GENOMIC DNA]</scope>
    <source>
        <strain evidence="5">HyVt-233</strain>
    </source>
</reference>
<sequence>MVNLERLKQTFLNLIKLSSPSYKEGLVASYIKERLAALDIICQEDKAGEILGGTTGNLIGWKEGDLEGPIIMLNAHMDTVQKPDEEIEVIEENDILKSNGKTILGADDKSGIAIILEVLEILRENKISHYPLQPVFTICEEIGLLGAKNLDYSLIKAKWGLVLDGGNPLEIIHRAPTA</sequence>
<evidence type="ECO:0000256" key="1">
    <source>
        <dbReference type="ARBA" id="ARBA00001947"/>
    </source>
</evidence>
<dbReference type="PROSITE" id="PS00758">
    <property type="entry name" value="ARGE_DAPE_CPG2_1"/>
    <property type="match status" value="1"/>
</dbReference>
<comment type="cofactor">
    <cofactor evidence="1">
        <name>Zn(2+)</name>
        <dbReference type="ChEBI" id="CHEBI:29105"/>
    </cofactor>
</comment>
<dbReference type="AlphaFoldDB" id="A0A7C0Y4J4"/>
<evidence type="ECO:0000259" key="4">
    <source>
        <dbReference type="Pfam" id="PF04389"/>
    </source>
</evidence>